<evidence type="ECO:0000313" key="3">
    <source>
        <dbReference type="Proteomes" id="UP000187166"/>
    </source>
</evidence>
<keyword evidence="1" id="KW-0472">Membrane</keyword>
<evidence type="ECO:0000313" key="2">
    <source>
        <dbReference type="EMBL" id="OLR65357.1"/>
    </source>
</evidence>
<dbReference type="AlphaFoldDB" id="A0A1U7M1A8"/>
<proteinExistence type="predicted"/>
<gene>
    <name evidence="2" type="ORF">BIV18_07465</name>
</gene>
<accession>A0A1U7M1A8</accession>
<keyword evidence="1" id="KW-0812">Transmembrane</keyword>
<keyword evidence="1" id="KW-1133">Transmembrane helix</keyword>
<dbReference type="Proteomes" id="UP000187166">
    <property type="component" value="Unassembled WGS sequence"/>
</dbReference>
<keyword evidence="3" id="KW-1185">Reference proteome</keyword>
<protein>
    <submittedName>
        <fullName evidence="2">Uncharacterized protein</fullName>
    </submittedName>
</protein>
<organism evidence="2 3">
    <name type="scientific">Peptoniphilus porci</name>
    <dbReference type="NCBI Taxonomy" id="2652280"/>
    <lineage>
        <taxon>Bacteria</taxon>
        <taxon>Bacillati</taxon>
        <taxon>Bacillota</taxon>
        <taxon>Tissierellia</taxon>
        <taxon>Tissierellales</taxon>
        <taxon>Peptoniphilaceae</taxon>
        <taxon>Peptoniphilus</taxon>
    </lineage>
</organism>
<feature type="transmembrane region" description="Helical" evidence="1">
    <location>
        <begin position="12"/>
        <end position="34"/>
    </location>
</feature>
<name>A0A1U7M1A8_9FIRM</name>
<feature type="transmembrane region" description="Helical" evidence="1">
    <location>
        <begin position="86"/>
        <end position="106"/>
    </location>
</feature>
<sequence length="156" mass="18338">MNKIKFPHINYYRLIKIGIFLFLISPLNSALAMFFQGPAYQWPFRIFFILLSIIGLIVGFILFWYLLFSTLFFFLKKDRENARAHLVYFLVLALLPLIPILHSLFLEFSQSGLHSLHEIEKLFYPAGGKAYTEFLPVLLEELKKILNNPSYIIPYD</sequence>
<feature type="transmembrane region" description="Helical" evidence="1">
    <location>
        <begin position="46"/>
        <end position="74"/>
    </location>
</feature>
<comment type="caution">
    <text evidence="2">The sequence shown here is derived from an EMBL/GenBank/DDBJ whole genome shotgun (WGS) entry which is preliminary data.</text>
</comment>
<dbReference type="EMBL" id="MJIH01000001">
    <property type="protein sequence ID" value="OLR65357.1"/>
    <property type="molecule type" value="Genomic_DNA"/>
</dbReference>
<reference evidence="2 3" key="1">
    <citation type="journal article" date="2016" name="Appl. Environ. Microbiol.">
        <title>Function and Phylogeny of Bacterial Butyryl Coenzyme A:Acetate Transferases and Their Diversity in the Proximal Colon of Swine.</title>
        <authorList>
            <person name="Trachsel J."/>
            <person name="Bayles D.O."/>
            <person name="Looft T."/>
            <person name="Levine U.Y."/>
            <person name="Allen H.K."/>
        </authorList>
    </citation>
    <scope>NUCLEOTIDE SEQUENCE [LARGE SCALE GENOMIC DNA]</scope>
    <source>
        <strain evidence="2 3">35-6-1</strain>
    </source>
</reference>
<evidence type="ECO:0000256" key="1">
    <source>
        <dbReference type="SAM" id="Phobius"/>
    </source>
</evidence>